<feature type="compositionally biased region" description="Polar residues" evidence="1">
    <location>
        <begin position="1"/>
        <end position="15"/>
    </location>
</feature>
<reference evidence="2 3" key="1">
    <citation type="submission" date="2022-03" db="EMBL/GenBank/DDBJ databases">
        <authorList>
            <person name="Macdonald S."/>
            <person name="Ahmed S."/>
            <person name="Newling K."/>
        </authorList>
    </citation>
    <scope>NUCLEOTIDE SEQUENCE [LARGE SCALE GENOMIC DNA]</scope>
</reference>
<name>A0ABC8J1A7_ERUVS</name>
<dbReference type="PANTHER" id="PTHR33248">
    <property type="entry name" value="ZINC ION-BINDING PROTEIN"/>
    <property type="match status" value="1"/>
</dbReference>
<proteinExistence type="predicted"/>
<evidence type="ECO:0008006" key="4">
    <source>
        <dbReference type="Google" id="ProtNLM"/>
    </source>
</evidence>
<organism evidence="2 3">
    <name type="scientific">Eruca vesicaria subsp. sativa</name>
    <name type="common">Garden rocket</name>
    <name type="synonym">Eruca sativa</name>
    <dbReference type="NCBI Taxonomy" id="29727"/>
    <lineage>
        <taxon>Eukaryota</taxon>
        <taxon>Viridiplantae</taxon>
        <taxon>Streptophyta</taxon>
        <taxon>Embryophyta</taxon>
        <taxon>Tracheophyta</taxon>
        <taxon>Spermatophyta</taxon>
        <taxon>Magnoliopsida</taxon>
        <taxon>eudicotyledons</taxon>
        <taxon>Gunneridae</taxon>
        <taxon>Pentapetalae</taxon>
        <taxon>rosids</taxon>
        <taxon>malvids</taxon>
        <taxon>Brassicales</taxon>
        <taxon>Brassicaceae</taxon>
        <taxon>Brassiceae</taxon>
        <taxon>Eruca</taxon>
    </lineage>
</organism>
<evidence type="ECO:0000313" key="3">
    <source>
        <dbReference type="Proteomes" id="UP001642260"/>
    </source>
</evidence>
<sequence>MSRSASSSATTQEITGSGGANPLCRCAKQTSLAVSWTDDNPGRRFYRCGEHGFVCWADKEPQMMWQKECMGHIYFQKNVTYATV</sequence>
<comment type="caution">
    <text evidence="2">The sequence shown here is derived from an EMBL/GenBank/DDBJ whole genome shotgun (WGS) entry which is preliminary data.</text>
</comment>
<evidence type="ECO:0000256" key="1">
    <source>
        <dbReference type="SAM" id="MobiDB-lite"/>
    </source>
</evidence>
<protein>
    <recommendedName>
        <fullName evidence="4">Zinc finger GRF-type domain-containing protein</fullName>
    </recommendedName>
</protein>
<gene>
    <name evidence="2" type="ORF">ERUC_LOCUS4816</name>
</gene>
<evidence type="ECO:0000313" key="2">
    <source>
        <dbReference type="EMBL" id="CAH8307020.1"/>
    </source>
</evidence>
<keyword evidence="3" id="KW-1185">Reference proteome</keyword>
<feature type="region of interest" description="Disordered" evidence="1">
    <location>
        <begin position="1"/>
        <end position="22"/>
    </location>
</feature>
<accession>A0ABC8J1A7</accession>
<dbReference type="Proteomes" id="UP001642260">
    <property type="component" value="Unassembled WGS sequence"/>
</dbReference>
<dbReference type="EMBL" id="CAKOAT010066711">
    <property type="protein sequence ID" value="CAH8307020.1"/>
    <property type="molecule type" value="Genomic_DNA"/>
</dbReference>
<dbReference type="AlphaFoldDB" id="A0ABC8J1A7"/>